<dbReference type="EMBL" id="MAVT02001376">
    <property type="protein sequence ID" value="POS71100.1"/>
    <property type="molecule type" value="Genomic_DNA"/>
</dbReference>
<evidence type="ECO:0000313" key="3">
    <source>
        <dbReference type="Proteomes" id="UP000094444"/>
    </source>
</evidence>
<feature type="region of interest" description="Disordered" evidence="1">
    <location>
        <begin position="426"/>
        <end position="488"/>
    </location>
</feature>
<dbReference type="Pfam" id="PF11709">
    <property type="entry name" value="Mit_ribos_Mrp51"/>
    <property type="match status" value="1"/>
</dbReference>
<comment type="caution">
    <text evidence="2">The sequence shown here is derived from an EMBL/GenBank/DDBJ whole genome shotgun (WGS) entry which is preliminary data.</text>
</comment>
<dbReference type="PANTHER" id="PTHR28058">
    <property type="entry name" value="37S RIBOSOMAL PROTEIN MRP51, MITOCHONDRIAL"/>
    <property type="match status" value="1"/>
</dbReference>
<evidence type="ECO:0000313" key="2">
    <source>
        <dbReference type="EMBL" id="POS71100.1"/>
    </source>
</evidence>
<dbReference type="OrthoDB" id="3913595at2759"/>
<accession>A0A2P5HLH2</accession>
<dbReference type="AlphaFoldDB" id="A0A2P5HLH2"/>
<dbReference type="GO" id="GO:0003735">
    <property type="term" value="F:structural constituent of ribosome"/>
    <property type="evidence" value="ECO:0007669"/>
    <property type="project" value="TreeGrafter"/>
</dbReference>
<dbReference type="STRING" id="158607.A0A2P5HLH2"/>
<dbReference type="InterPro" id="IPR016712">
    <property type="entry name" value="Rbsml_bS1m-like"/>
</dbReference>
<evidence type="ECO:0008006" key="4">
    <source>
        <dbReference type="Google" id="ProtNLM"/>
    </source>
</evidence>
<dbReference type="GO" id="GO:0005763">
    <property type="term" value="C:mitochondrial small ribosomal subunit"/>
    <property type="evidence" value="ECO:0007669"/>
    <property type="project" value="TreeGrafter"/>
</dbReference>
<dbReference type="PANTHER" id="PTHR28058:SF1">
    <property type="entry name" value="SMALL RIBOSOMAL SUBUNIT PROTEIN BS1M"/>
    <property type="match status" value="1"/>
</dbReference>
<organism evidence="2 3">
    <name type="scientific">Diaporthe helianthi</name>
    <dbReference type="NCBI Taxonomy" id="158607"/>
    <lineage>
        <taxon>Eukaryota</taxon>
        <taxon>Fungi</taxon>
        <taxon>Dikarya</taxon>
        <taxon>Ascomycota</taxon>
        <taxon>Pezizomycotina</taxon>
        <taxon>Sordariomycetes</taxon>
        <taxon>Sordariomycetidae</taxon>
        <taxon>Diaporthales</taxon>
        <taxon>Diaporthaceae</taxon>
        <taxon>Diaporthe</taxon>
    </lineage>
</organism>
<sequence length="488" mass="54355">MATASRTMSPGGALLRASRMFSLPQPIPPPPGDYQAATSYNSETATKAFPTLQTVTSPETFRQRGDWGFKRNLPLRSTARTSTPYLRIKQVDSMEHVTDFASAADHTLSLEKWQEMNIPINLPHFILDSPTMTIAHMDTKPESVFESKYDFTALDSDKKKQAGQMRWKYGGPWLANMTEGDFQKYIKNTVRPRKTEFRQFLRENLARRLTKDNKDHAAEVGGEEAIVAVQEVQPGDITEEQLTDYLRELRLDRYGLYDLVGEFLDLAPIEPPAPDFVNMLGGIAPGQKRTVDKENPYALHGPPITHPSAGLSYLRTSAYIDNHPAYGPQKHHPPVKGRVFITSNDVARIGKSGTLGVGGFVVGTKQLDKDHRTSRTHNFDPSAQGGQKLWTQIYSAQINSNGRVLLHAEEADPFTRMVQEEMVGEKQVFHNSPGESARSSSKLPLRGPKSSFSLARRPKYTNAKFTPGTREAYGLSNTGHQSGIDSLL</sequence>
<dbReference type="GO" id="GO:0070124">
    <property type="term" value="P:mitochondrial translational initiation"/>
    <property type="evidence" value="ECO:0007669"/>
    <property type="project" value="TreeGrafter"/>
</dbReference>
<proteinExistence type="predicted"/>
<gene>
    <name evidence="2" type="ORF">DHEL01_v210505</name>
</gene>
<dbReference type="Proteomes" id="UP000094444">
    <property type="component" value="Unassembled WGS sequence"/>
</dbReference>
<name>A0A2P5HLH2_DIAHE</name>
<reference evidence="2" key="1">
    <citation type="submission" date="2017-09" db="EMBL/GenBank/DDBJ databases">
        <title>Polyketide synthases of a Diaporthe helianthi virulent isolate.</title>
        <authorList>
            <person name="Baroncelli R."/>
        </authorList>
    </citation>
    <scope>NUCLEOTIDE SEQUENCE [LARGE SCALE GENOMIC DNA]</scope>
    <source>
        <strain evidence="2">7/96</strain>
    </source>
</reference>
<feature type="compositionally biased region" description="Polar residues" evidence="1">
    <location>
        <begin position="475"/>
        <end position="488"/>
    </location>
</feature>
<keyword evidence="3" id="KW-1185">Reference proteome</keyword>
<protein>
    <recommendedName>
        <fullName evidence="4">Mitochondrial ribosomal protein subunit</fullName>
    </recommendedName>
</protein>
<evidence type="ECO:0000256" key="1">
    <source>
        <dbReference type="SAM" id="MobiDB-lite"/>
    </source>
</evidence>
<dbReference type="InParanoid" id="A0A2P5HLH2"/>
<feature type="compositionally biased region" description="Polar residues" evidence="1">
    <location>
        <begin position="429"/>
        <end position="442"/>
    </location>
</feature>